<evidence type="ECO:0000256" key="3">
    <source>
        <dbReference type="ARBA" id="ARBA00022679"/>
    </source>
</evidence>
<dbReference type="InterPro" id="IPR036637">
    <property type="entry name" value="Phosphohistidine_dom_sf"/>
</dbReference>
<sequence length="268" mass="29727">MAVIFRGKSVAGGVHAGEILLFPEAPIRILTLKTKYVEAEVTYFRSVLSAAKQQLEALYDIAAVRYAEQAADIFDAQLSILQDECSLTDSIEEQIRKEHWNAAKAIEQQFDEFIRLLKSREDGPFPTRAAVANELKLQLLRLALGIHQERVYPEEDAILVMQNVTTADLIHMDKSNIVGIAVCTQTVAGHVAAIGKSREIPVVAGVRGCNGSIPNKGYGIIDGDQGILIASLTPDEVREYLNRPDGRRKYLDRPEESLIRTEKEKDIS</sequence>
<evidence type="ECO:0000259" key="6">
    <source>
        <dbReference type="Pfam" id="PF05524"/>
    </source>
</evidence>
<dbReference type="InterPro" id="IPR008731">
    <property type="entry name" value="PTS_EIN"/>
</dbReference>
<evidence type="ECO:0000256" key="4">
    <source>
        <dbReference type="ARBA" id="ARBA00033235"/>
    </source>
</evidence>
<dbReference type="Gene3D" id="3.50.30.10">
    <property type="entry name" value="Phosphohistidine domain"/>
    <property type="match status" value="1"/>
</dbReference>
<protein>
    <recommendedName>
        <fullName evidence="2">Phosphoenolpyruvate-protein phosphotransferase</fullName>
    </recommendedName>
    <alternativeName>
        <fullName evidence="4">Phosphotransferase system, enzyme I</fullName>
    </alternativeName>
</protein>
<dbReference type="Gene3D" id="1.10.274.10">
    <property type="entry name" value="PtsI, HPr-binding domain"/>
    <property type="match status" value="1"/>
</dbReference>
<dbReference type="PANTHER" id="PTHR46244">
    <property type="entry name" value="PHOSPHOENOLPYRUVATE-PROTEIN PHOSPHOTRANSFERASE"/>
    <property type="match status" value="1"/>
</dbReference>
<dbReference type="GO" id="GO:0016772">
    <property type="term" value="F:transferase activity, transferring phosphorus-containing groups"/>
    <property type="evidence" value="ECO:0007669"/>
    <property type="project" value="InterPro"/>
</dbReference>
<name>A0A949NCM2_9FIRM</name>
<dbReference type="RefSeq" id="WP_158343379.1">
    <property type="nucleotide sequence ID" value="NZ_JAHQCW010000001.1"/>
</dbReference>
<dbReference type="InterPro" id="IPR050499">
    <property type="entry name" value="PEP-utilizing_PTS_enzyme"/>
</dbReference>
<reference evidence="7" key="1">
    <citation type="submission" date="2021-06" db="EMBL/GenBank/DDBJ databases">
        <title>Description of novel taxa of the family Lachnospiraceae.</title>
        <authorList>
            <person name="Chaplin A.V."/>
            <person name="Sokolova S.R."/>
            <person name="Pikina A.P."/>
            <person name="Korzhanova M."/>
            <person name="Belova V."/>
            <person name="Korostin D."/>
            <person name="Efimov B.A."/>
        </authorList>
    </citation>
    <scope>NUCLEOTIDE SEQUENCE</scope>
    <source>
        <strain evidence="7">ASD5720</strain>
    </source>
</reference>
<dbReference type="InterPro" id="IPR008279">
    <property type="entry name" value="PEP-util_enz_mobile_dom"/>
</dbReference>
<evidence type="ECO:0000256" key="1">
    <source>
        <dbReference type="ARBA" id="ARBA00007837"/>
    </source>
</evidence>
<dbReference type="Pfam" id="PF05524">
    <property type="entry name" value="PEP-utilisers_N"/>
    <property type="match status" value="1"/>
</dbReference>
<evidence type="ECO:0000313" key="8">
    <source>
        <dbReference type="Proteomes" id="UP000712157"/>
    </source>
</evidence>
<evidence type="ECO:0000256" key="2">
    <source>
        <dbReference type="ARBA" id="ARBA00016544"/>
    </source>
</evidence>
<dbReference type="PANTHER" id="PTHR46244:SF3">
    <property type="entry name" value="PHOSPHOENOLPYRUVATE-PROTEIN PHOSPHOTRANSFERASE"/>
    <property type="match status" value="1"/>
</dbReference>
<comment type="similarity">
    <text evidence="1">Belongs to the PEP-utilizing enzyme family.</text>
</comment>
<accession>A0A949NCM2</accession>
<feature type="domain" description="PEP-utilising enzyme mobile" evidence="5">
    <location>
        <begin position="154"/>
        <end position="226"/>
    </location>
</feature>
<dbReference type="GO" id="GO:0009401">
    <property type="term" value="P:phosphoenolpyruvate-dependent sugar phosphotransferase system"/>
    <property type="evidence" value="ECO:0007669"/>
    <property type="project" value="InterPro"/>
</dbReference>
<evidence type="ECO:0000259" key="5">
    <source>
        <dbReference type="Pfam" id="PF00391"/>
    </source>
</evidence>
<dbReference type="Pfam" id="PF00391">
    <property type="entry name" value="PEP-utilizers"/>
    <property type="match status" value="1"/>
</dbReference>
<dbReference type="InterPro" id="IPR036618">
    <property type="entry name" value="PtsI_HPr-bd_sf"/>
</dbReference>
<dbReference type="Proteomes" id="UP000712157">
    <property type="component" value="Unassembled WGS sequence"/>
</dbReference>
<comment type="caution">
    <text evidence="7">The sequence shown here is derived from an EMBL/GenBank/DDBJ whole genome shotgun (WGS) entry which is preliminary data.</text>
</comment>
<evidence type="ECO:0000313" key="7">
    <source>
        <dbReference type="EMBL" id="MBU9735031.1"/>
    </source>
</evidence>
<dbReference type="SUPFAM" id="SSF52009">
    <property type="entry name" value="Phosphohistidine domain"/>
    <property type="match status" value="1"/>
</dbReference>
<gene>
    <name evidence="7" type="ORF">KTH89_00685</name>
</gene>
<keyword evidence="3" id="KW-0808">Transferase</keyword>
<dbReference type="SUPFAM" id="SSF47831">
    <property type="entry name" value="Enzyme I of the PEP:sugar phosphotransferase system HPr-binding (sub)domain"/>
    <property type="match status" value="1"/>
</dbReference>
<proteinExistence type="inferred from homology"/>
<dbReference type="EMBL" id="JAHQCW010000001">
    <property type="protein sequence ID" value="MBU9735031.1"/>
    <property type="molecule type" value="Genomic_DNA"/>
</dbReference>
<organism evidence="7 8">
    <name type="scientific">Diplocloster agilis</name>
    <dbReference type="NCBI Taxonomy" id="2850323"/>
    <lineage>
        <taxon>Bacteria</taxon>
        <taxon>Bacillati</taxon>
        <taxon>Bacillota</taxon>
        <taxon>Clostridia</taxon>
        <taxon>Lachnospirales</taxon>
        <taxon>Lachnospiraceae</taxon>
        <taxon>Diplocloster</taxon>
    </lineage>
</organism>
<keyword evidence="8" id="KW-1185">Reference proteome</keyword>
<feature type="domain" description="Phosphotransferase system enzyme I N-terminal" evidence="6">
    <location>
        <begin position="6"/>
        <end position="122"/>
    </location>
</feature>
<dbReference type="AlphaFoldDB" id="A0A949NCM2"/>